<dbReference type="EMBL" id="BAABJA010000002">
    <property type="protein sequence ID" value="GAA4659972.1"/>
    <property type="molecule type" value="Genomic_DNA"/>
</dbReference>
<accession>A0ABP8VEB3</accession>
<evidence type="ECO:0000313" key="1">
    <source>
        <dbReference type="EMBL" id="GAA4659972.1"/>
    </source>
</evidence>
<dbReference type="Proteomes" id="UP001501699">
    <property type="component" value="Unassembled WGS sequence"/>
</dbReference>
<proteinExistence type="predicted"/>
<evidence type="ECO:0000313" key="2">
    <source>
        <dbReference type="Proteomes" id="UP001501699"/>
    </source>
</evidence>
<comment type="caution">
    <text evidence="1">The sequence shown here is derived from an EMBL/GenBank/DDBJ whole genome shotgun (WGS) entry which is preliminary data.</text>
</comment>
<keyword evidence="2" id="KW-1185">Reference proteome</keyword>
<protein>
    <submittedName>
        <fullName evidence="1">Uncharacterized protein</fullName>
    </submittedName>
</protein>
<organism evidence="1 2">
    <name type="scientific">Bartonella pachyuromydis</name>
    <dbReference type="NCBI Taxonomy" id="931097"/>
    <lineage>
        <taxon>Bacteria</taxon>
        <taxon>Pseudomonadati</taxon>
        <taxon>Pseudomonadota</taxon>
        <taxon>Alphaproteobacteria</taxon>
        <taxon>Hyphomicrobiales</taxon>
        <taxon>Bartonellaceae</taxon>
        <taxon>Bartonella</taxon>
    </lineage>
</organism>
<sequence length="66" mass="7662">MNNLSAINDIFNAEKICVLFMQHIRGSWHVNKILENVLKGFLGDEEVISNICKVKHIKYYKKNGEL</sequence>
<gene>
    <name evidence="1" type="ORF">GCM10023262_04630</name>
</gene>
<name>A0ABP8VEB3_9HYPH</name>
<reference evidence="2" key="1">
    <citation type="journal article" date="2019" name="Int. J. Syst. Evol. Microbiol.">
        <title>The Global Catalogue of Microorganisms (GCM) 10K type strain sequencing project: providing services to taxonomists for standard genome sequencing and annotation.</title>
        <authorList>
            <consortium name="The Broad Institute Genomics Platform"/>
            <consortium name="The Broad Institute Genome Sequencing Center for Infectious Disease"/>
            <person name="Wu L."/>
            <person name="Ma J."/>
        </authorList>
    </citation>
    <scope>NUCLEOTIDE SEQUENCE [LARGE SCALE GENOMIC DNA]</scope>
    <source>
        <strain evidence="2">JCM 17714</strain>
    </source>
</reference>